<dbReference type="EMBL" id="FO082843">
    <property type="protein sequence ID" value="CCF63703.1"/>
    <property type="molecule type" value="Genomic_DNA"/>
</dbReference>
<organism evidence="1 2">
    <name type="scientific">Nocardia cyriacigeorgica (strain GUH-2)</name>
    <dbReference type="NCBI Taxonomy" id="1127134"/>
    <lineage>
        <taxon>Bacteria</taxon>
        <taxon>Bacillati</taxon>
        <taxon>Actinomycetota</taxon>
        <taxon>Actinomycetes</taxon>
        <taxon>Mycobacteriales</taxon>
        <taxon>Nocardiaceae</taxon>
        <taxon>Nocardia</taxon>
    </lineage>
</organism>
<dbReference type="KEGG" id="ncy:NOCYR_2934"/>
<proteinExistence type="predicted"/>
<dbReference type="HOGENOM" id="CLU_2330916_0_0_11"/>
<gene>
    <name evidence="1" type="ordered locus">NOCYR_2934</name>
</gene>
<evidence type="ECO:0000313" key="1">
    <source>
        <dbReference type="EMBL" id="CCF63703.1"/>
    </source>
</evidence>
<evidence type="ECO:0000313" key="2">
    <source>
        <dbReference type="Proteomes" id="UP000008190"/>
    </source>
</evidence>
<dbReference type="Proteomes" id="UP000008190">
    <property type="component" value="Chromosome"/>
</dbReference>
<protein>
    <submittedName>
        <fullName evidence="1">Uncharacterized protein</fullName>
    </submittedName>
</protein>
<sequence length="98" mass="11301">MHPIKYQHCKPRLQLLKVLIYHHLICGVVNFFRLNPYSPIRCFDNLGVGDHGLLQTPRRFGNLRAHRTVNRLTERIPYGLTSTLSRNVRASLSRGHGS</sequence>
<keyword evidence="2" id="KW-1185">Reference proteome</keyword>
<name>H6RA95_NOCCG</name>
<reference evidence="1 2" key="1">
    <citation type="journal article" date="2012" name="J. Bacteriol.">
        <title>Genome sequence of the human- and animal-pathogenic strain Nocardia cyriacigeorgica GUH-2.</title>
        <authorList>
            <person name="Zoropogui A."/>
            <person name="Pujic P."/>
            <person name="Normand P."/>
            <person name="Barbe V."/>
            <person name="Beaman B."/>
            <person name="Beaman L."/>
            <person name="Boiron P."/>
            <person name="Colinon C."/>
            <person name="Deredjian A."/>
            <person name="Graindorge A."/>
            <person name="Mangenot S."/>
            <person name="Nazaret S."/>
            <person name="Neto M."/>
            <person name="Petit S."/>
            <person name="Roche D."/>
            <person name="Vallenet D."/>
            <person name="Rodriguez-Nava V."/>
            <person name="Richard Y."/>
            <person name="Cournoyer B."/>
            <person name="Blaha D."/>
        </authorList>
    </citation>
    <scope>NUCLEOTIDE SEQUENCE [LARGE SCALE GENOMIC DNA]</scope>
    <source>
        <strain evidence="1 2">GUH-2</strain>
    </source>
</reference>
<dbReference type="AlphaFoldDB" id="H6RA95"/>
<accession>H6RA95</accession>